<proteinExistence type="predicted"/>
<dbReference type="EMBL" id="CVTD020000017">
    <property type="protein sequence ID" value="CRZ34916.1"/>
    <property type="molecule type" value="Genomic_DNA"/>
</dbReference>
<protein>
    <submittedName>
        <fullName evidence="1">Uncharacterized protein</fullName>
    </submittedName>
</protein>
<dbReference type="RefSeq" id="WP_158245936.1">
    <property type="nucleotide sequence ID" value="NZ_CVTD020000017.1"/>
</dbReference>
<dbReference type="AlphaFoldDB" id="A0A0H5SJE8"/>
<reference evidence="1 2" key="1">
    <citation type="submission" date="2015-06" db="EMBL/GenBank/DDBJ databases">
        <authorList>
            <person name="Wibberg Daniel"/>
        </authorList>
    </citation>
    <scope>NUCLEOTIDE SEQUENCE [LARGE SCALE GENOMIC DNA]</scope>
    <source>
        <strain evidence="1 2">T3/55T</strain>
    </source>
</reference>
<organism evidence="1 2">
    <name type="scientific">Herbinix hemicellulosilytica</name>
    <dbReference type="NCBI Taxonomy" id="1564487"/>
    <lineage>
        <taxon>Bacteria</taxon>
        <taxon>Bacillati</taxon>
        <taxon>Bacillota</taxon>
        <taxon>Clostridia</taxon>
        <taxon>Lachnospirales</taxon>
        <taxon>Lachnospiraceae</taxon>
        <taxon>Herbinix</taxon>
    </lineage>
</organism>
<dbReference type="Proteomes" id="UP000236497">
    <property type="component" value="Unassembled WGS sequence"/>
</dbReference>
<accession>A0A0H5SJE8</accession>
<evidence type="ECO:0000313" key="2">
    <source>
        <dbReference type="Proteomes" id="UP000236497"/>
    </source>
</evidence>
<name>A0A0H5SJE8_HERHM</name>
<keyword evidence="2" id="KW-1185">Reference proteome</keyword>
<sequence>MLHNNPIDNPAFGYTDIGYCAIEIGGAFMIRNFTGSTAKYAIVSVTYIAT</sequence>
<evidence type="ECO:0000313" key="1">
    <source>
        <dbReference type="EMBL" id="CRZ34916.1"/>
    </source>
</evidence>
<gene>
    <name evidence="1" type="ORF">HHT355_1716</name>
</gene>